<gene>
    <name evidence="2" type="ORF">FIBSPDRAFT_928357</name>
</gene>
<protein>
    <submittedName>
        <fullName evidence="2">Uncharacterized protein</fullName>
    </submittedName>
</protein>
<evidence type="ECO:0000313" key="2">
    <source>
        <dbReference type="EMBL" id="KZP26927.1"/>
    </source>
</evidence>
<organism evidence="2 3">
    <name type="scientific">Athelia psychrophila</name>
    <dbReference type="NCBI Taxonomy" id="1759441"/>
    <lineage>
        <taxon>Eukaryota</taxon>
        <taxon>Fungi</taxon>
        <taxon>Dikarya</taxon>
        <taxon>Basidiomycota</taxon>
        <taxon>Agaricomycotina</taxon>
        <taxon>Agaricomycetes</taxon>
        <taxon>Agaricomycetidae</taxon>
        <taxon>Atheliales</taxon>
        <taxon>Atheliaceae</taxon>
        <taxon>Athelia</taxon>
    </lineage>
</organism>
<keyword evidence="3" id="KW-1185">Reference proteome</keyword>
<evidence type="ECO:0000313" key="3">
    <source>
        <dbReference type="Proteomes" id="UP000076532"/>
    </source>
</evidence>
<accession>A0A166QA95</accession>
<name>A0A166QA95_9AGAM</name>
<sequence>MGLHCTSWFGGKQLLSDEPVWTCAAEEVPPVPKPVASLTWSEGEGVKTGPDKVRGETKRCVISYERAAVHSQSANGERALGTGMKEKRGSEDGTYDDDELRVLRVRELEAHGRRIPIERLILDLADLCAIREGGRTEGQDEGTVWRGARACDAEGEVLALLGGVGDVERVRPGCWGPQRGEQRKGDKGRVDHARGRILCLRLVWI</sequence>
<proteinExistence type="predicted"/>
<dbReference type="Proteomes" id="UP000076532">
    <property type="component" value="Unassembled WGS sequence"/>
</dbReference>
<reference evidence="2 3" key="1">
    <citation type="journal article" date="2016" name="Mol. Biol. Evol.">
        <title>Comparative Genomics of Early-Diverging Mushroom-Forming Fungi Provides Insights into the Origins of Lignocellulose Decay Capabilities.</title>
        <authorList>
            <person name="Nagy L.G."/>
            <person name="Riley R."/>
            <person name="Tritt A."/>
            <person name="Adam C."/>
            <person name="Daum C."/>
            <person name="Floudas D."/>
            <person name="Sun H."/>
            <person name="Yadav J.S."/>
            <person name="Pangilinan J."/>
            <person name="Larsson K.H."/>
            <person name="Matsuura K."/>
            <person name="Barry K."/>
            <person name="Labutti K."/>
            <person name="Kuo R."/>
            <person name="Ohm R.A."/>
            <person name="Bhattacharya S.S."/>
            <person name="Shirouzu T."/>
            <person name="Yoshinaga Y."/>
            <person name="Martin F.M."/>
            <person name="Grigoriev I.V."/>
            <person name="Hibbett D.S."/>
        </authorList>
    </citation>
    <scope>NUCLEOTIDE SEQUENCE [LARGE SCALE GENOMIC DNA]</scope>
    <source>
        <strain evidence="2 3">CBS 109695</strain>
    </source>
</reference>
<feature type="region of interest" description="Disordered" evidence="1">
    <location>
        <begin position="33"/>
        <end position="52"/>
    </location>
</feature>
<dbReference type="AlphaFoldDB" id="A0A166QA95"/>
<evidence type="ECO:0000256" key="1">
    <source>
        <dbReference type="SAM" id="MobiDB-lite"/>
    </source>
</evidence>
<dbReference type="EMBL" id="KV417511">
    <property type="protein sequence ID" value="KZP26927.1"/>
    <property type="molecule type" value="Genomic_DNA"/>
</dbReference>